<name>A0ABS3G378_9FLAO</name>
<keyword evidence="4" id="KW-1185">Reference proteome</keyword>
<organism evidence="3 4">
    <name type="scientific">Flagellimonas aurea</name>
    <dbReference type="NCBI Taxonomy" id="2915619"/>
    <lineage>
        <taxon>Bacteria</taxon>
        <taxon>Pseudomonadati</taxon>
        <taxon>Bacteroidota</taxon>
        <taxon>Flavobacteriia</taxon>
        <taxon>Flavobacteriales</taxon>
        <taxon>Flavobacteriaceae</taxon>
        <taxon>Flagellimonas</taxon>
    </lineage>
</organism>
<evidence type="ECO:0000313" key="3">
    <source>
        <dbReference type="EMBL" id="MBO0353864.1"/>
    </source>
</evidence>
<dbReference type="InterPro" id="IPR011008">
    <property type="entry name" value="Dimeric_a/b-barrel"/>
</dbReference>
<accession>A0ABS3G378</accession>
<reference evidence="3 4" key="1">
    <citation type="submission" date="2021-03" db="EMBL/GenBank/DDBJ databases">
        <title>Muricauda lutimaris sp. nov. and Muricauda ruestringensis sp. nov, two marine members of the Flavobacteriaceae isolated from deep sea sediments of Western Pacific.</title>
        <authorList>
            <person name="Zhao S."/>
            <person name="Liu R."/>
        </authorList>
    </citation>
    <scope>NUCLEOTIDE SEQUENCE [LARGE SCALE GENOMIC DNA]</scope>
    <source>
        <strain evidence="3 4">BC31-1-A7</strain>
    </source>
</reference>
<sequence length="98" mass="11597">MEKKYFVLHMYPLRPDFAQTRTTDEQSIMKRHLAYWSSLMNKGKVLVFGPVLDPKSPYGLGIIEVDNEQELKEFIENDPAKKFHMFKYFPMQAIVPQK</sequence>
<dbReference type="InterPro" id="IPR005545">
    <property type="entry name" value="YCII"/>
</dbReference>
<comment type="similarity">
    <text evidence="1">Belongs to the YciI family.</text>
</comment>
<dbReference type="SUPFAM" id="SSF54909">
    <property type="entry name" value="Dimeric alpha+beta barrel"/>
    <property type="match status" value="1"/>
</dbReference>
<gene>
    <name evidence="3" type="ORF">J0656_07535</name>
</gene>
<dbReference type="RefSeq" id="WP_207032648.1">
    <property type="nucleotide sequence ID" value="NZ_JAFLNL010000003.1"/>
</dbReference>
<comment type="caution">
    <text evidence="3">The sequence shown here is derived from an EMBL/GenBank/DDBJ whole genome shotgun (WGS) entry which is preliminary data.</text>
</comment>
<evidence type="ECO:0000313" key="4">
    <source>
        <dbReference type="Proteomes" id="UP000664044"/>
    </source>
</evidence>
<dbReference type="Gene3D" id="3.30.70.1060">
    <property type="entry name" value="Dimeric alpha+beta barrel"/>
    <property type="match status" value="1"/>
</dbReference>
<evidence type="ECO:0000256" key="1">
    <source>
        <dbReference type="ARBA" id="ARBA00007689"/>
    </source>
</evidence>
<dbReference type="Pfam" id="PF03795">
    <property type="entry name" value="YCII"/>
    <property type="match status" value="1"/>
</dbReference>
<evidence type="ECO:0000259" key="2">
    <source>
        <dbReference type="Pfam" id="PF03795"/>
    </source>
</evidence>
<feature type="domain" description="YCII-related" evidence="2">
    <location>
        <begin position="18"/>
        <end position="81"/>
    </location>
</feature>
<proteinExistence type="inferred from homology"/>
<dbReference type="Proteomes" id="UP000664044">
    <property type="component" value="Unassembled WGS sequence"/>
</dbReference>
<dbReference type="EMBL" id="JAFLNL010000003">
    <property type="protein sequence ID" value="MBO0353864.1"/>
    <property type="molecule type" value="Genomic_DNA"/>
</dbReference>
<protein>
    <recommendedName>
        <fullName evidence="2">YCII-related domain-containing protein</fullName>
    </recommendedName>
</protein>